<dbReference type="PANTHER" id="PTHR44858">
    <property type="entry name" value="TETRATRICOPEPTIDE REPEAT PROTEIN 6"/>
    <property type="match status" value="1"/>
</dbReference>
<dbReference type="InterPro" id="IPR019734">
    <property type="entry name" value="TPR_rpt"/>
</dbReference>
<dbReference type="InterPro" id="IPR050498">
    <property type="entry name" value="Ycf3"/>
</dbReference>
<sequence>MNLRKIAISLILSAGAFGFTASAEAPNPMKEALMKAYQALLDEDPHDAETLFRRANEYYLRNDYIKALDDINNALKYLPEEDLDTRFQAIQLRANINMMLHRYEQAIGDLNSEISLDPQNYVAVYQRGTALYELGRYPEAKADFRLLQQRNPRSQEALFGLARVAVKENNLGLADELCDQAVELSPSNSQVYLRRASVRTLAGNEQGAVDDYILAISTDQENTPRALRELVEISKTNYPVVIAGLSTAIRQAPRNGMYYFIRAMIAQGHCNYLAAIADYDRIINENLDSYPGLNAALAECYFALGKFDTALLNIDYAISATRDNERYYVIKSQIQRALGNYDSALSCAETALEKEPDSNEALIAKALAQLRLGNSADASVCLSEATMNAPEDPYLAIIRGWVLKDYRRQKKNADMSFERVLDMDLAHDQIKSYRGFALLQLDRKEEADRWIERVLAITDDYDGEVNYLAACYYAQAGNSDKAFKCMAASLEKGYANYYNWAVNTEADVNVEPIRKDPRFSALLKANGAIFGR</sequence>
<dbReference type="Pfam" id="PF14559">
    <property type="entry name" value="TPR_19"/>
    <property type="match status" value="1"/>
</dbReference>
<proteinExistence type="predicted"/>
<dbReference type="PANTHER" id="PTHR44858:SF1">
    <property type="entry name" value="UDP-N-ACETYLGLUCOSAMINE--PEPTIDE N-ACETYLGLUCOSAMINYLTRANSFERASE SPINDLY-RELATED"/>
    <property type="match status" value="1"/>
</dbReference>
<comment type="caution">
    <text evidence="5">The sequence shown here is derived from an EMBL/GenBank/DDBJ whole genome shotgun (WGS) entry which is preliminary data.</text>
</comment>
<reference evidence="6" key="1">
    <citation type="submission" date="2018-02" db="EMBL/GenBank/DDBJ databases">
        <authorList>
            <person name="Clavel T."/>
            <person name="Strowig T."/>
        </authorList>
    </citation>
    <scope>NUCLEOTIDE SEQUENCE [LARGE SCALE GENOMIC DNA]</scope>
    <source>
        <strain evidence="6">DSM 103720</strain>
    </source>
</reference>
<dbReference type="Gene3D" id="1.25.40.10">
    <property type="entry name" value="Tetratricopeptide repeat domain"/>
    <property type="match status" value="4"/>
</dbReference>
<dbReference type="PROSITE" id="PS50005">
    <property type="entry name" value="TPR"/>
    <property type="match status" value="1"/>
</dbReference>
<dbReference type="Proteomes" id="UP000244905">
    <property type="component" value="Unassembled WGS sequence"/>
</dbReference>
<organism evidence="5 6">
    <name type="scientific">Duncaniella muris</name>
    <dbReference type="NCBI Taxonomy" id="2094150"/>
    <lineage>
        <taxon>Bacteria</taxon>
        <taxon>Pseudomonadati</taxon>
        <taxon>Bacteroidota</taxon>
        <taxon>Bacteroidia</taxon>
        <taxon>Bacteroidales</taxon>
        <taxon>Muribaculaceae</taxon>
        <taxon>Duncaniella</taxon>
    </lineage>
</organism>
<dbReference type="Pfam" id="PF13432">
    <property type="entry name" value="TPR_16"/>
    <property type="match status" value="1"/>
</dbReference>
<dbReference type="RefSeq" id="WP_107032479.1">
    <property type="nucleotide sequence ID" value="NZ_PUEC01000017.1"/>
</dbReference>
<dbReference type="AlphaFoldDB" id="A0A2V1IKK3"/>
<evidence type="ECO:0000256" key="4">
    <source>
        <dbReference type="SAM" id="SignalP"/>
    </source>
</evidence>
<feature type="signal peptide" evidence="4">
    <location>
        <begin position="1"/>
        <end position="25"/>
    </location>
</feature>
<name>A0A2V1IKK3_9BACT</name>
<keyword evidence="1" id="KW-0677">Repeat</keyword>
<evidence type="ECO:0000313" key="5">
    <source>
        <dbReference type="EMBL" id="PWB01928.1"/>
    </source>
</evidence>
<dbReference type="NCBIfam" id="NF047558">
    <property type="entry name" value="TPR_END_plus"/>
    <property type="match status" value="1"/>
</dbReference>
<accession>A0A2V1IKK3</accession>
<feature type="repeat" description="TPR" evidence="3">
    <location>
        <begin position="48"/>
        <end position="81"/>
    </location>
</feature>
<evidence type="ECO:0000313" key="6">
    <source>
        <dbReference type="Proteomes" id="UP000244905"/>
    </source>
</evidence>
<evidence type="ECO:0000256" key="1">
    <source>
        <dbReference type="ARBA" id="ARBA00022737"/>
    </source>
</evidence>
<dbReference type="SMART" id="SM00028">
    <property type="entry name" value="TPR"/>
    <property type="match status" value="10"/>
</dbReference>
<feature type="chain" id="PRO_5016096221" evidence="4">
    <location>
        <begin position="26"/>
        <end position="532"/>
    </location>
</feature>
<evidence type="ECO:0000256" key="2">
    <source>
        <dbReference type="ARBA" id="ARBA00022803"/>
    </source>
</evidence>
<dbReference type="InterPro" id="IPR011990">
    <property type="entry name" value="TPR-like_helical_dom_sf"/>
</dbReference>
<dbReference type="EMBL" id="PUEC01000017">
    <property type="protein sequence ID" value="PWB01928.1"/>
    <property type="molecule type" value="Genomic_DNA"/>
</dbReference>
<gene>
    <name evidence="5" type="ORF">C5O23_08280</name>
</gene>
<evidence type="ECO:0000256" key="3">
    <source>
        <dbReference type="PROSITE-ProRule" id="PRU00339"/>
    </source>
</evidence>
<keyword evidence="6" id="KW-1185">Reference proteome</keyword>
<keyword evidence="4" id="KW-0732">Signal</keyword>
<keyword evidence="2 3" id="KW-0802">TPR repeat</keyword>
<protein>
    <submittedName>
        <fullName evidence="5">Tetratricopeptide repeat protein</fullName>
    </submittedName>
</protein>
<dbReference type="GeneID" id="82526341"/>
<dbReference type="SUPFAM" id="SSF48452">
    <property type="entry name" value="TPR-like"/>
    <property type="match status" value="2"/>
</dbReference>